<dbReference type="PANTHER" id="PTHR11918">
    <property type="entry name" value="RADICAL SAM PROTEINS"/>
    <property type="match status" value="1"/>
</dbReference>
<dbReference type="GO" id="GO:0035598">
    <property type="term" value="F:tRNA (N(6)-L-threonylcarbamoyladenosine(37)-C(2))-methylthiotransferase activity"/>
    <property type="evidence" value="ECO:0007669"/>
    <property type="project" value="TreeGrafter"/>
</dbReference>
<comment type="caution">
    <text evidence="2">The sequence shown here is derived from an EMBL/GenBank/DDBJ whole genome shotgun (WGS) entry which is preliminary data.</text>
</comment>
<name>X1A399_9ZZZZ</name>
<dbReference type="AlphaFoldDB" id="X1A399"/>
<reference evidence="2" key="1">
    <citation type="journal article" date="2014" name="Front. Microbiol.">
        <title>High frequency of phylogenetically diverse reductive dehalogenase-homologous genes in deep subseafloor sedimentary metagenomes.</title>
        <authorList>
            <person name="Kawai M."/>
            <person name="Futagami T."/>
            <person name="Toyoda A."/>
            <person name="Takaki Y."/>
            <person name="Nishi S."/>
            <person name="Hori S."/>
            <person name="Arai W."/>
            <person name="Tsubouchi T."/>
            <person name="Morono Y."/>
            <person name="Uchiyama I."/>
            <person name="Ito T."/>
            <person name="Fujiyama A."/>
            <person name="Inagaki F."/>
            <person name="Takami H."/>
        </authorList>
    </citation>
    <scope>NUCLEOTIDE SEQUENCE</scope>
    <source>
        <strain evidence="2">Expedition CK06-06</strain>
    </source>
</reference>
<accession>X1A399</accession>
<feature type="non-terminal residue" evidence="2">
    <location>
        <position position="1"/>
    </location>
</feature>
<protein>
    <recommendedName>
        <fullName evidence="3">Radical SAM core domain-containing protein</fullName>
    </recommendedName>
</protein>
<evidence type="ECO:0000313" key="2">
    <source>
        <dbReference type="EMBL" id="GAG76239.1"/>
    </source>
</evidence>
<dbReference type="EMBL" id="BART01014675">
    <property type="protein sequence ID" value="GAG76239.1"/>
    <property type="molecule type" value="Genomic_DNA"/>
</dbReference>
<dbReference type="InterPro" id="IPR023404">
    <property type="entry name" value="rSAM_horseshoe"/>
</dbReference>
<organism evidence="2">
    <name type="scientific">marine sediment metagenome</name>
    <dbReference type="NCBI Taxonomy" id="412755"/>
    <lineage>
        <taxon>unclassified sequences</taxon>
        <taxon>metagenomes</taxon>
        <taxon>ecological metagenomes</taxon>
    </lineage>
</organism>
<evidence type="ECO:0000256" key="1">
    <source>
        <dbReference type="ARBA" id="ARBA00022679"/>
    </source>
</evidence>
<dbReference type="GO" id="GO:0051536">
    <property type="term" value="F:iron-sulfur cluster binding"/>
    <property type="evidence" value="ECO:0007669"/>
    <property type="project" value="InterPro"/>
</dbReference>
<dbReference type="SUPFAM" id="SSF102114">
    <property type="entry name" value="Radical SAM enzymes"/>
    <property type="match status" value="1"/>
</dbReference>
<gene>
    <name evidence="2" type="ORF">S01H4_29072</name>
</gene>
<dbReference type="Gene3D" id="3.80.30.20">
    <property type="entry name" value="tm_1862 like domain"/>
    <property type="match status" value="1"/>
</dbReference>
<proteinExistence type="predicted"/>
<dbReference type="InterPro" id="IPR007197">
    <property type="entry name" value="rSAM"/>
</dbReference>
<evidence type="ECO:0008006" key="3">
    <source>
        <dbReference type="Google" id="ProtNLM"/>
    </source>
</evidence>
<keyword evidence="1" id="KW-0808">Transferase</keyword>
<dbReference type="SFLD" id="SFLDS00029">
    <property type="entry name" value="Radical_SAM"/>
    <property type="match status" value="1"/>
</dbReference>
<sequence>SSFPFNKIIEREIRKGKFFVKIGEGCVGNCSYCIIKKAKNRIISRKIDDILIDIKNNIDEQKEKNIVLIADDCGSYGIDIGTNIIELILTCLKTFNNLLPIFSIHFGYK</sequence>
<dbReference type="PANTHER" id="PTHR11918:SF45">
    <property type="entry name" value="THREONYLCARBAMOYLADENOSINE TRNA METHYLTHIOTRANSFERASE"/>
    <property type="match status" value="1"/>
</dbReference>
<dbReference type="InterPro" id="IPR058240">
    <property type="entry name" value="rSAM_sf"/>
</dbReference>